<accession>A0A917S104</accession>
<evidence type="ECO:0000256" key="1">
    <source>
        <dbReference type="SAM" id="MobiDB-lite"/>
    </source>
</evidence>
<proteinExistence type="predicted"/>
<dbReference type="AlphaFoldDB" id="A0A917S104"/>
<reference evidence="2" key="1">
    <citation type="journal article" date="2014" name="Int. J. Syst. Evol. Microbiol.">
        <title>Complete genome sequence of Corynebacterium casei LMG S-19264T (=DSM 44701T), isolated from a smear-ripened cheese.</title>
        <authorList>
            <consortium name="US DOE Joint Genome Institute (JGI-PGF)"/>
            <person name="Walter F."/>
            <person name="Albersmeier A."/>
            <person name="Kalinowski J."/>
            <person name="Ruckert C."/>
        </authorList>
    </citation>
    <scope>NUCLEOTIDE SEQUENCE</scope>
    <source>
        <strain evidence="2">JCM 15325</strain>
    </source>
</reference>
<name>A0A917S104_9BACL</name>
<reference evidence="2" key="2">
    <citation type="submission" date="2020-09" db="EMBL/GenBank/DDBJ databases">
        <authorList>
            <person name="Sun Q."/>
            <person name="Ohkuma M."/>
        </authorList>
    </citation>
    <scope>NUCLEOTIDE SEQUENCE</scope>
    <source>
        <strain evidence="2">JCM 15325</strain>
    </source>
</reference>
<dbReference type="EMBL" id="BMOK01000004">
    <property type="protein sequence ID" value="GGL49914.1"/>
    <property type="molecule type" value="Genomic_DNA"/>
</dbReference>
<sequence>MPQNLQRIAQMRQPRILNAEHHRPPMYPKPGRARRLPRADRLAQRIIDGKRLSTVKTIAK</sequence>
<dbReference type="Proteomes" id="UP000654670">
    <property type="component" value="Unassembled WGS sequence"/>
</dbReference>
<evidence type="ECO:0000313" key="2">
    <source>
        <dbReference type="EMBL" id="GGL49914.1"/>
    </source>
</evidence>
<comment type="caution">
    <text evidence="2">The sequence shown here is derived from an EMBL/GenBank/DDBJ whole genome shotgun (WGS) entry which is preliminary data.</text>
</comment>
<keyword evidence="3" id="KW-1185">Reference proteome</keyword>
<gene>
    <name evidence="2" type="ORF">GCM10007968_12600</name>
</gene>
<feature type="region of interest" description="Disordered" evidence="1">
    <location>
        <begin position="13"/>
        <end position="37"/>
    </location>
</feature>
<organism evidence="2 3">
    <name type="scientific">Sporolactobacillus putidus</name>
    <dbReference type="NCBI Taxonomy" id="492735"/>
    <lineage>
        <taxon>Bacteria</taxon>
        <taxon>Bacillati</taxon>
        <taxon>Bacillota</taxon>
        <taxon>Bacilli</taxon>
        <taxon>Bacillales</taxon>
        <taxon>Sporolactobacillaceae</taxon>
        <taxon>Sporolactobacillus</taxon>
    </lineage>
</organism>
<evidence type="ECO:0000313" key="3">
    <source>
        <dbReference type="Proteomes" id="UP000654670"/>
    </source>
</evidence>
<protein>
    <submittedName>
        <fullName evidence="2">Uncharacterized protein</fullName>
    </submittedName>
</protein>